<name>A0Y931_9GAMM</name>
<dbReference type="InterPro" id="IPR046342">
    <property type="entry name" value="CBS_dom_sf"/>
</dbReference>
<dbReference type="Pfam" id="PF00571">
    <property type="entry name" value="CBS"/>
    <property type="match status" value="2"/>
</dbReference>
<evidence type="ECO:0000313" key="4">
    <source>
        <dbReference type="EMBL" id="EAW32635.1"/>
    </source>
</evidence>
<dbReference type="eggNOG" id="COG0517">
    <property type="taxonomic scope" value="Bacteria"/>
</dbReference>
<dbReference type="Gene3D" id="3.10.580.10">
    <property type="entry name" value="CBS-domain"/>
    <property type="match status" value="1"/>
</dbReference>
<accession>A0Y931</accession>
<dbReference type="STRING" id="247633.GP2143_15306"/>
<reference evidence="4 5" key="1">
    <citation type="journal article" date="2010" name="J. Bacteriol.">
        <title>Genome sequence of the oligotrophic marine Gammaproteobacterium HTCC2143, isolated from the Oregon Coast.</title>
        <authorList>
            <person name="Oh H.M."/>
            <person name="Kang I."/>
            <person name="Ferriera S."/>
            <person name="Giovannoni S.J."/>
            <person name="Cho J.C."/>
        </authorList>
    </citation>
    <scope>NUCLEOTIDE SEQUENCE [LARGE SCALE GENOMIC DNA]</scope>
    <source>
        <strain evidence="4 5">HTCC2143</strain>
    </source>
</reference>
<feature type="domain" description="CBS" evidence="3">
    <location>
        <begin position="78"/>
        <end position="135"/>
    </location>
</feature>
<protein>
    <submittedName>
        <fullName evidence="4">CBS domain protein</fullName>
    </submittedName>
</protein>
<dbReference type="EMBL" id="AAVT01000001">
    <property type="protein sequence ID" value="EAW32635.1"/>
    <property type="molecule type" value="Genomic_DNA"/>
</dbReference>
<evidence type="ECO:0000259" key="3">
    <source>
        <dbReference type="PROSITE" id="PS51371"/>
    </source>
</evidence>
<dbReference type="InterPro" id="IPR044729">
    <property type="entry name" value="CBS_bac"/>
</dbReference>
<dbReference type="InterPro" id="IPR000644">
    <property type="entry name" value="CBS_dom"/>
</dbReference>
<dbReference type="SMART" id="SM00116">
    <property type="entry name" value="CBS"/>
    <property type="match status" value="2"/>
</dbReference>
<proteinExistence type="predicted"/>
<comment type="caution">
    <text evidence="4">The sequence shown here is derived from an EMBL/GenBank/DDBJ whole genome shotgun (WGS) entry which is preliminary data.</text>
</comment>
<keyword evidence="5" id="KW-1185">Reference proteome</keyword>
<sequence length="137" mass="14993">MSVSVNVIDHMLRNPITIAADAPLADAVQSILRNKISGICVIDNDKKLLGVLSEIDCLQGFLAATYNSSSVGSVSEYMTKDVDVVHLQDNIINVANDMMSKSQRRRPVVENGKLVGQISCRQLLLAVDEFSRKDSFV</sequence>
<dbReference type="Proteomes" id="UP000004931">
    <property type="component" value="Unassembled WGS sequence"/>
</dbReference>
<dbReference type="PROSITE" id="PS51371">
    <property type="entry name" value="CBS"/>
    <property type="match status" value="2"/>
</dbReference>
<dbReference type="PANTHER" id="PTHR43080">
    <property type="entry name" value="CBS DOMAIN-CONTAINING PROTEIN CBSX3, MITOCHONDRIAL"/>
    <property type="match status" value="1"/>
</dbReference>
<dbReference type="InterPro" id="IPR051257">
    <property type="entry name" value="Diverse_CBS-Domain"/>
</dbReference>
<dbReference type="SUPFAM" id="SSF54631">
    <property type="entry name" value="CBS-domain pair"/>
    <property type="match status" value="1"/>
</dbReference>
<evidence type="ECO:0000256" key="2">
    <source>
        <dbReference type="PROSITE-ProRule" id="PRU00703"/>
    </source>
</evidence>
<organism evidence="4 5">
    <name type="scientific">marine gamma proteobacterium HTCC2143</name>
    <dbReference type="NCBI Taxonomy" id="247633"/>
    <lineage>
        <taxon>Bacteria</taxon>
        <taxon>Pseudomonadati</taxon>
        <taxon>Pseudomonadota</taxon>
        <taxon>Gammaproteobacteria</taxon>
        <taxon>Cellvibrionales</taxon>
        <taxon>Spongiibacteraceae</taxon>
        <taxon>BD1-7 clade</taxon>
    </lineage>
</organism>
<feature type="domain" description="CBS" evidence="3">
    <location>
        <begin position="11"/>
        <end position="70"/>
    </location>
</feature>
<dbReference type="AlphaFoldDB" id="A0Y931"/>
<gene>
    <name evidence="4" type="ORF">GP2143_15306</name>
</gene>
<dbReference type="PANTHER" id="PTHR43080:SF2">
    <property type="entry name" value="CBS DOMAIN-CONTAINING PROTEIN"/>
    <property type="match status" value="1"/>
</dbReference>
<evidence type="ECO:0000313" key="5">
    <source>
        <dbReference type="Proteomes" id="UP000004931"/>
    </source>
</evidence>
<dbReference type="CDD" id="cd04629">
    <property type="entry name" value="CBS_pair_bac"/>
    <property type="match status" value="1"/>
</dbReference>
<evidence type="ECO:0000256" key="1">
    <source>
        <dbReference type="ARBA" id="ARBA00023122"/>
    </source>
</evidence>
<keyword evidence="1 2" id="KW-0129">CBS domain</keyword>